<keyword evidence="2" id="KW-0255">Endonuclease</keyword>
<dbReference type="PANTHER" id="PTHR14859">
    <property type="entry name" value="CALCOFLUOR WHITE HYPERSENSITIVE PROTEIN PRECURSOR"/>
    <property type="match status" value="1"/>
</dbReference>
<dbReference type="AlphaFoldDB" id="D5RHB1"/>
<dbReference type="GO" id="GO:0016020">
    <property type="term" value="C:membrane"/>
    <property type="evidence" value="ECO:0007669"/>
    <property type="project" value="GOC"/>
</dbReference>
<gene>
    <name evidence="2" type="ORF">HMPREF0731_0470</name>
</gene>
<reference evidence="2 3" key="1">
    <citation type="submission" date="2010-04" db="EMBL/GenBank/DDBJ databases">
        <authorList>
            <person name="Qin X."/>
            <person name="Bachman B."/>
            <person name="Battles P."/>
            <person name="Bell A."/>
            <person name="Bess C."/>
            <person name="Bickham C."/>
            <person name="Chaboub L."/>
            <person name="Chen D."/>
            <person name="Coyle M."/>
            <person name="Deiros D.R."/>
            <person name="Dinh H."/>
            <person name="Forbes L."/>
            <person name="Fowler G."/>
            <person name="Francisco L."/>
            <person name="Fu Q."/>
            <person name="Gubbala S."/>
            <person name="Hale W."/>
            <person name="Han Y."/>
            <person name="Hemphill L."/>
            <person name="Highlander S.K."/>
            <person name="Hirani K."/>
            <person name="Hogues M."/>
            <person name="Jackson L."/>
            <person name="Jakkamsetti A."/>
            <person name="Javaid M."/>
            <person name="Jiang H."/>
            <person name="Korchina V."/>
            <person name="Kovar C."/>
            <person name="Lara F."/>
            <person name="Lee S."/>
            <person name="Mata R."/>
            <person name="Mathew T."/>
            <person name="Moen C."/>
            <person name="Morales K."/>
            <person name="Munidasa M."/>
            <person name="Nazareth L."/>
            <person name="Ngo R."/>
            <person name="Nguyen L."/>
            <person name="Okwuonu G."/>
            <person name="Ongeri F."/>
            <person name="Patil S."/>
            <person name="Petrosino J."/>
            <person name="Pham C."/>
            <person name="Pham P."/>
            <person name="Pu L.-L."/>
            <person name="Puazo M."/>
            <person name="Raj R."/>
            <person name="Reid J."/>
            <person name="Rouhana J."/>
            <person name="Saada N."/>
            <person name="Shang Y."/>
            <person name="Simmons D."/>
            <person name="Thornton R."/>
            <person name="Warren J."/>
            <person name="Weissenberger G."/>
            <person name="Zhang J."/>
            <person name="Zhang L."/>
            <person name="Zhou C."/>
            <person name="Zhu D."/>
            <person name="Muzny D."/>
            <person name="Worley K."/>
            <person name="Gibbs R."/>
        </authorList>
    </citation>
    <scope>NUCLEOTIDE SEQUENCE [LARGE SCALE GENOMIC DNA]</scope>
    <source>
        <strain evidence="2 3">ATCC 49957</strain>
    </source>
</reference>
<protein>
    <submittedName>
        <fullName evidence="2">Endonuclease/exonuclease/phosphatase family protein</fullName>
    </submittedName>
</protein>
<dbReference type="EMBL" id="ADVL01000093">
    <property type="protein sequence ID" value="EFH13310.1"/>
    <property type="molecule type" value="Genomic_DNA"/>
</dbReference>
<dbReference type="RefSeq" id="WP_007003530.1">
    <property type="nucleotide sequence ID" value="NZ_GG770778.1"/>
</dbReference>
<keyword evidence="2" id="KW-0378">Hydrolase</keyword>
<accession>D5RHB1</accession>
<dbReference type="Gene3D" id="3.60.10.10">
    <property type="entry name" value="Endonuclease/exonuclease/phosphatase"/>
    <property type="match status" value="1"/>
</dbReference>
<evidence type="ECO:0000259" key="1">
    <source>
        <dbReference type="Pfam" id="PF03372"/>
    </source>
</evidence>
<dbReference type="SUPFAM" id="SSF56219">
    <property type="entry name" value="DNase I-like"/>
    <property type="match status" value="1"/>
</dbReference>
<keyword evidence="2" id="KW-0269">Exonuclease</keyword>
<dbReference type="OrthoDB" id="9813425at2"/>
<keyword evidence="3" id="KW-1185">Reference proteome</keyword>
<proteinExistence type="predicted"/>
<dbReference type="GO" id="GO:0004527">
    <property type="term" value="F:exonuclease activity"/>
    <property type="evidence" value="ECO:0007669"/>
    <property type="project" value="UniProtKB-KW"/>
</dbReference>
<organism evidence="2 3">
    <name type="scientific">Pseudoroseomonas cervicalis ATCC 49957</name>
    <dbReference type="NCBI Taxonomy" id="525371"/>
    <lineage>
        <taxon>Bacteria</taxon>
        <taxon>Pseudomonadati</taxon>
        <taxon>Pseudomonadota</taxon>
        <taxon>Alphaproteobacteria</taxon>
        <taxon>Acetobacterales</taxon>
        <taxon>Roseomonadaceae</taxon>
        <taxon>Roseomonas</taxon>
    </lineage>
</organism>
<dbReference type="InterPro" id="IPR005135">
    <property type="entry name" value="Endo/exonuclease/phosphatase"/>
</dbReference>
<evidence type="ECO:0000313" key="2">
    <source>
        <dbReference type="EMBL" id="EFH13310.1"/>
    </source>
</evidence>
<dbReference type="HOGENOM" id="CLU_060500_3_1_5"/>
<feature type="domain" description="Endonuclease/exonuclease/phosphatase" evidence="1">
    <location>
        <begin position="39"/>
        <end position="255"/>
    </location>
</feature>
<keyword evidence="2" id="KW-0540">Nuclease</keyword>
<dbReference type="Pfam" id="PF03372">
    <property type="entry name" value="Exo_endo_phos"/>
    <property type="match status" value="1"/>
</dbReference>
<dbReference type="GO" id="GO:0006506">
    <property type="term" value="P:GPI anchor biosynthetic process"/>
    <property type="evidence" value="ECO:0007669"/>
    <property type="project" value="TreeGrafter"/>
</dbReference>
<evidence type="ECO:0000313" key="3">
    <source>
        <dbReference type="Proteomes" id="UP000005324"/>
    </source>
</evidence>
<dbReference type="PANTHER" id="PTHR14859:SF15">
    <property type="entry name" value="ENDONUCLEASE_EXONUCLEASE_PHOSPHATASE DOMAIN-CONTAINING PROTEIN"/>
    <property type="match status" value="1"/>
</dbReference>
<name>D5RHB1_9PROT</name>
<dbReference type="InterPro" id="IPR036691">
    <property type="entry name" value="Endo/exonu/phosph_ase_sf"/>
</dbReference>
<dbReference type="Proteomes" id="UP000005324">
    <property type="component" value="Unassembled WGS sequence"/>
</dbReference>
<comment type="caution">
    <text evidence="2">The sequence shown here is derived from an EMBL/GenBank/DDBJ whole genome shotgun (WGS) entry which is preliminary data.</text>
</comment>
<sequence length="278" mass="29335">MSSLLRQEAGLAGLRQAHGIPALPAIAPEPASTAPITVASYNVHKCVGLDRRFDPARIARVIAEMAPDLVAVQEADRRFGRRVGLLDTGALGELGLSLVPVSRLPDGHGWHGNALLVRQGTPLSVQRLALPGAEPRGAVIVELELPAGRLRVVAAHFGLLRRCRARQGAAILEAIAAGPAMPTLMMGDLNEWRPGRRSSLRALEPFFGPGISFGPASFPSRLPVFALDRILGWPQGVVRDVQVHDTPLARIASDHLPLKARLSLAPAVAGLPGVPAAA</sequence>
<dbReference type="InterPro" id="IPR051916">
    <property type="entry name" value="GPI-anchor_lipid_remodeler"/>
</dbReference>
<dbReference type="GO" id="GO:0004519">
    <property type="term" value="F:endonuclease activity"/>
    <property type="evidence" value="ECO:0007669"/>
    <property type="project" value="UniProtKB-KW"/>
</dbReference>